<dbReference type="Pfam" id="PF02381">
    <property type="entry name" value="MraZ"/>
    <property type="match status" value="1"/>
</dbReference>
<comment type="subcellular location">
    <subcellularLocation>
        <location evidence="7">Cytoplasm</location>
        <location evidence="7">Nucleoid</location>
    </subcellularLocation>
</comment>
<dbReference type="CDD" id="cd16321">
    <property type="entry name" value="MraZ_C"/>
    <property type="match status" value="1"/>
</dbReference>
<dbReference type="Proteomes" id="UP000220034">
    <property type="component" value="Unassembled WGS sequence"/>
</dbReference>
<dbReference type="HAMAP" id="MF_01008">
    <property type="entry name" value="MraZ"/>
    <property type="match status" value="1"/>
</dbReference>
<keyword evidence="2 7" id="KW-0963">Cytoplasm</keyword>
<keyword evidence="4 7" id="KW-0805">Transcription regulation</keyword>
<dbReference type="PANTHER" id="PTHR34701">
    <property type="entry name" value="TRANSCRIPTIONAL REGULATOR MRAZ"/>
    <property type="match status" value="1"/>
</dbReference>
<dbReference type="GO" id="GO:2000143">
    <property type="term" value="P:negative regulation of DNA-templated transcription initiation"/>
    <property type="evidence" value="ECO:0007669"/>
    <property type="project" value="TreeGrafter"/>
</dbReference>
<evidence type="ECO:0000313" key="10">
    <source>
        <dbReference type="Proteomes" id="UP000220034"/>
    </source>
</evidence>
<evidence type="ECO:0000256" key="3">
    <source>
        <dbReference type="ARBA" id="ARBA00022737"/>
    </source>
</evidence>
<keyword evidence="10" id="KW-1185">Reference proteome</keyword>
<comment type="subunit">
    <text evidence="7">Forms oligomers.</text>
</comment>
<comment type="similarity">
    <text evidence="7">Belongs to the MraZ family.</text>
</comment>
<dbReference type="Gene3D" id="3.40.1550.20">
    <property type="entry name" value="Transcriptional regulator MraZ domain"/>
    <property type="match status" value="1"/>
</dbReference>
<protein>
    <recommendedName>
        <fullName evidence="1 7">Transcriptional regulator MraZ</fullName>
    </recommendedName>
</protein>
<keyword evidence="5 7" id="KW-0238">DNA-binding</keyword>
<dbReference type="InterPro" id="IPR037914">
    <property type="entry name" value="SpoVT-AbrB_sf"/>
</dbReference>
<dbReference type="InterPro" id="IPR003444">
    <property type="entry name" value="MraZ"/>
</dbReference>
<dbReference type="CDD" id="cd16320">
    <property type="entry name" value="MraZ_N"/>
    <property type="match status" value="1"/>
</dbReference>
<dbReference type="InterPro" id="IPR035642">
    <property type="entry name" value="MraZ_N"/>
</dbReference>
<gene>
    <name evidence="7" type="primary">mraZ</name>
    <name evidence="9" type="ORF">SAMN06273572_10853</name>
</gene>
<dbReference type="GO" id="GO:0009295">
    <property type="term" value="C:nucleoid"/>
    <property type="evidence" value="ECO:0007669"/>
    <property type="project" value="UniProtKB-SubCell"/>
</dbReference>
<dbReference type="PROSITE" id="PS51740">
    <property type="entry name" value="SPOVT_ABRB"/>
    <property type="match status" value="2"/>
</dbReference>
<keyword evidence="3" id="KW-0677">Repeat</keyword>
<evidence type="ECO:0000313" key="9">
    <source>
        <dbReference type="EMBL" id="SOH95180.1"/>
    </source>
</evidence>
<reference evidence="10" key="1">
    <citation type="submission" date="2017-09" db="EMBL/GenBank/DDBJ databases">
        <authorList>
            <person name="Varghese N."/>
            <person name="Submissions S."/>
        </authorList>
    </citation>
    <scope>NUCLEOTIDE SEQUENCE [LARGE SCALE GENOMIC DNA]</scope>
    <source>
        <strain evidence="10">C7</strain>
    </source>
</reference>
<dbReference type="InterPro" id="IPR007159">
    <property type="entry name" value="SpoVT-AbrB_dom"/>
</dbReference>
<keyword evidence="6 7" id="KW-0804">Transcription</keyword>
<evidence type="ECO:0000256" key="5">
    <source>
        <dbReference type="ARBA" id="ARBA00023125"/>
    </source>
</evidence>
<dbReference type="RefSeq" id="WP_097931451.1">
    <property type="nucleotide sequence ID" value="NZ_OCTN01000008.1"/>
</dbReference>
<accession>A0A2C9CVF1</accession>
<name>A0A2C9CVF1_9RHOB</name>
<dbReference type="GO" id="GO:0005737">
    <property type="term" value="C:cytoplasm"/>
    <property type="evidence" value="ECO:0007669"/>
    <property type="project" value="UniProtKB-UniRule"/>
</dbReference>
<dbReference type="OrthoDB" id="9807753at2"/>
<dbReference type="SUPFAM" id="SSF89447">
    <property type="entry name" value="AbrB/MazE/MraZ-like"/>
    <property type="match status" value="1"/>
</dbReference>
<dbReference type="AlphaFoldDB" id="A0A2C9CVF1"/>
<evidence type="ECO:0000256" key="1">
    <source>
        <dbReference type="ARBA" id="ARBA00013860"/>
    </source>
</evidence>
<dbReference type="InterPro" id="IPR020603">
    <property type="entry name" value="MraZ_dom"/>
</dbReference>
<dbReference type="GO" id="GO:0000976">
    <property type="term" value="F:transcription cis-regulatory region binding"/>
    <property type="evidence" value="ECO:0007669"/>
    <property type="project" value="TreeGrafter"/>
</dbReference>
<evidence type="ECO:0000256" key="4">
    <source>
        <dbReference type="ARBA" id="ARBA00023015"/>
    </source>
</evidence>
<proteinExistence type="inferred from homology"/>
<evidence type="ECO:0000256" key="6">
    <source>
        <dbReference type="ARBA" id="ARBA00023163"/>
    </source>
</evidence>
<dbReference type="PANTHER" id="PTHR34701:SF1">
    <property type="entry name" value="TRANSCRIPTIONAL REGULATOR MRAZ"/>
    <property type="match status" value="1"/>
</dbReference>
<feature type="domain" description="SpoVT-AbrB" evidence="8">
    <location>
        <begin position="91"/>
        <end position="134"/>
    </location>
</feature>
<dbReference type="InterPro" id="IPR035644">
    <property type="entry name" value="MraZ_C"/>
</dbReference>
<feature type="domain" description="SpoVT-AbrB" evidence="8">
    <location>
        <begin position="8"/>
        <end position="62"/>
    </location>
</feature>
<evidence type="ECO:0000256" key="7">
    <source>
        <dbReference type="HAMAP-Rule" id="MF_01008"/>
    </source>
</evidence>
<organism evidence="9 10">
    <name type="scientific">Pontivivens marinum</name>
    <dbReference type="NCBI Taxonomy" id="1690039"/>
    <lineage>
        <taxon>Bacteria</taxon>
        <taxon>Pseudomonadati</taxon>
        <taxon>Pseudomonadota</taxon>
        <taxon>Alphaproteobacteria</taxon>
        <taxon>Rhodobacterales</taxon>
        <taxon>Paracoccaceae</taxon>
        <taxon>Pontivivens</taxon>
    </lineage>
</organism>
<dbReference type="GO" id="GO:0003700">
    <property type="term" value="F:DNA-binding transcription factor activity"/>
    <property type="evidence" value="ECO:0007669"/>
    <property type="project" value="UniProtKB-UniRule"/>
</dbReference>
<evidence type="ECO:0000256" key="2">
    <source>
        <dbReference type="ARBA" id="ARBA00022490"/>
    </source>
</evidence>
<sequence>MALRFRGEWTHKVDAKGRVSVPAPFRRVLEGVEDWSEGAPVPLVVVKNQDRRACLNVYTTDEMALIDDDVAALPRFSKERDALSSLLAAGSDNTSLDDNGRFGLSADMRAKAGITTQAVFVGMIDSFQIWSPEGYAAYKANMLEWLQAEPAPDDLFVLMNAAKEKYQT</sequence>
<dbReference type="EMBL" id="OCTN01000008">
    <property type="protein sequence ID" value="SOH95180.1"/>
    <property type="molecule type" value="Genomic_DNA"/>
</dbReference>
<evidence type="ECO:0000259" key="8">
    <source>
        <dbReference type="PROSITE" id="PS51740"/>
    </source>
</evidence>
<dbReference type="InterPro" id="IPR038619">
    <property type="entry name" value="MraZ_sf"/>
</dbReference>